<keyword evidence="14" id="KW-1185">Reference proteome</keyword>
<protein>
    <recommendedName>
        <fullName evidence="9">Prepilin leader peptidase/N-methyltransferase</fullName>
        <ecNumber evidence="9">2.1.1.-</ecNumber>
        <ecNumber evidence="9">3.4.23.43</ecNumber>
    </recommendedName>
</protein>
<dbReference type="EMBL" id="FNZZ01000006">
    <property type="protein sequence ID" value="SEL89452.1"/>
    <property type="molecule type" value="Genomic_DNA"/>
</dbReference>
<keyword evidence="5 9" id="KW-0812">Transmembrane</keyword>
<evidence type="ECO:0000256" key="2">
    <source>
        <dbReference type="ARBA" id="ARBA00005801"/>
    </source>
</evidence>
<keyword evidence="6 10" id="KW-1133">Transmembrane helix</keyword>
<dbReference type="Gene3D" id="1.20.120.1220">
    <property type="match status" value="1"/>
</dbReference>
<feature type="transmembrane region" description="Helical" evidence="10">
    <location>
        <begin position="92"/>
        <end position="119"/>
    </location>
</feature>
<dbReference type="PRINTS" id="PR00864">
    <property type="entry name" value="PREPILNPTASE"/>
</dbReference>
<keyword evidence="3" id="KW-1003">Cell membrane</keyword>
<evidence type="ECO:0000256" key="7">
    <source>
        <dbReference type="ARBA" id="ARBA00023136"/>
    </source>
</evidence>
<dbReference type="PANTHER" id="PTHR30487">
    <property type="entry name" value="TYPE 4 PREPILIN-LIKE PROTEINS LEADER PEPTIDE-PROCESSING ENZYME"/>
    <property type="match status" value="1"/>
</dbReference>
<dbReference type="EC" id="3.4.23.43" evidence="9"/>
<accession>A0A1H7TX50</accession>
<dbReference type="GO" id="GO:0032259">
    <property type="term" value="P:methylation"/>
    <property type="evidence" value="ECO:0007669"/>
    <property type="project" value="UniProtKB-KW"/>
</dbReference>
<feature type="domain" description="Prepilin type IV endopeptidase peptidase" evidence="11">
    <location>
        <begin position="115"/>
        <end position="221"/>
    </location>
</feature>
<feature type="domain" description="Prepilin peptidase A24 N-terminal" evidence="12">
    <location>
        <begin position="22"/>
        <end position="102"/>
    </location>
</feature>
<keyword evidence="9 13" id="KW-0808">Transferase</keyword>
<sequence length="259" mass="26675">MFDTAVASAMLPSWLLAVILGVAGAIAGSFLSTIVVRWPADRSVLHGRSACDGCGRTLAAWELIPIVSAIAARGRCRSCGARINPRHTAVEIGCAAIGIVSALATPGLAGIAGAVFGWLLLTLAVLDADEFWLPDPLVAALALTGLASANWCQPPLVDRLIGGAGGFALLWLVAAGYRLARGREGLGGGDPKLFGAIGLWLGWRMLPAVLLLAGLIGLGVVLLQIIRGRTVDAQDALPFGTFLGLAAYPAWLVMVILGP</sequence>
<comment type="catalytic activity">
    <reaction evidence="9">
        <text>Typically cleaves a -Gly-|-Phe- bond to release an N-terminal, basic peptide of 5-8 residues from type IV prepilin, and then N-methylates the new N-terminal amino group, the methyl donor being S-adenosyl-L-methionine.</text>
        <dbReference type="EC" id="3.4.23.43"/>
    </reaction>
</comment>
<evidence type="ECO:0000256" key="4">
    <source>
        <dbReference type="ARBA" id="ARBA00022519"/>
    </source>
</evidence>
<dbReference type="PANTHER" id="PTHR30487:SF0">
    <property type="entry name" value="PREPILIN LEADER PEPTIDASE_N-METHYLTRANSFERASE-RELATED"/>
    <property type="match status" value="1"/>
</dbReference>
<evidence type="ECO:0000313" key="13">
    <source>
        <dbReference type="EMBL" id="SEL89452.1"/>
    </source>
</evidence>
<keyword evidence="9" id="KW-0511">Multifunctional enzyme</keyword>
<evidence type="ECO:0000256" key="8">
    <source>
        <dbReference type="RuleBase" id="RU003793"/>
    </source>
</evidence>
<feature type="transmembrane region" description="Helical" evidence="10">
    <location>
        <begin position="200"/>
        <end position="225"/>
    </location>
</feature>
<dbReference type="AlphaFoldDB" id="A0A1H7TX50"/>
<dbReference type="EC" id="2.1.1.-" evidence="9"/>
<comment type="function">
    <text evidence="9">Plays an essential role in type IV pili and type II pseudopili formation by proteolytically removing the leader sequence from substrate proteins and subsequently monomethylating the alpha-amino group of the newly exposed N-terminal phenylalanine.</text>
</comment>
<dbReference type="RefSeq" id="WP_245708554.1">
    <property type="nucleotide sequence ID" value="NZ_FNZZ01000006.1"/>
</dbReference>
<dbReference type="GO" id="GO:0004190">
    <property type="term" value="F:aspartic-type endopeptidase activity"/>
    <property type="evidence" value="ECO:0007669"/>
    <property type="project" value="UniProtKB-EC"/>
</dbReference>
<evidence type="ECO:0000256" key="9">
    <source>
        <dbReference type="RuleBase" id="RU003794"/>
    </source>
</evidence>
<organism evidence="13 14">
    <name type="scientific">Sphingomonas palmae</name>
    <dbReference type="NCBI Taxonomy" id="1855283"/>
    <lineage>
        <taxon>Bacteria</taxon>
        <taxon>Pseudomonadati</taxon>
        <taxon>Pseudomonadota</taxon>
        <taxon>Alphaproteobacteria</taxon>
        <taxon>Sphingomonadales</taxon>
        <taxon>Sphingomonadaceae</taxon>
        <taxon>Sphingomonas</taxon>
    </lineage>
</organism>
<feature type="transmembrane region" description="Helical" evidence="10">
    <location>
        <begin position="160"/>
        <end position="180"/>
    </location>
</feature>
<dbReference type="GO" id="GO:0006465">
    <property type="term" value="P:signal peptide processing"/>
    <property type="evidence" value="ECO:0007669"/>
    <property type="project" value="TreeGrafter"/>
</dbReference>
<feature type="transmembrane region" description="Helical" evidence="10">
    <location>
        <begin position="14"/>
        <end position="36"/>
    </location>
</feature>
<evidence type="ECO:0000256" key="1">
    <source>
        <dbReference type="ARBA" id="ARBA00004429"/>
    </source>
</evidence>
<dbReference type="InterPro" id="IPR014032">
    <property type="entry name" value="Peptidase_A24A_bac"/>
</dbReference>
<comment type="subcellular location">
    <subcellularLocation>
        <location evidence="1">Cell inner membrane</location>
        <topology evidence="1">Multi-pass membrane protein</topology>
    </subcellularLocation>
    <subcellularLocation>
        <location evidence="9">Cell membrane</location>
        <topology evidence="9">Multi-pass membrane protein</topology>
    </subcellularLocation>
</comment>
<gene>
    <name evidence="13" type="ORF">SAMN05216382_2855</name>
</gene>
<keyword evidence="4" id="KW-0997">Cell inner membrane</keyword>
<name>A0A1H7TX50_9SPHN</name>
<evidence type="ECO:0000256" key="3">
    <source>
        <dbReference type="ARBA" id="ARBA00022475"/>
    </source>
</evidence>
<evidence type="ECO:0000259" key="11">
    <source>
        <dbReference type="Pfam" id="PF01478"/>
    </source>
</evidence>
<dbReference type="STRING" id="1855283.SAMN05216382_2855"/>
<dbReference type="Pfam" id="PF06750">
    <property type="entry name" value="A24_N_bact"/>
    <property type="match status" value="1"/>
</dbReference>
<evidence type="ECO:0000259" key="12">
    <source>
        <dbReference type="Pfam" id="PF06750"/>
    </source>
</evidence>
<evidence type="ECO:0000313" key="14">
    <source>
        <dbReference type="Proteomes" id="UP000199214"/>
    </source>
</evidence>
<dbReference type="Pfam" id="PF01478">
    <property type="entry name" value="Peptidase_A24"/>
    <property type="match status" value="1"/>
</dbReference>
<evidence type="ECO:0000256" key="5">
    <source>
        <dbReference type="ARBA" id="ARBA00022692"/>
    </source>
</evidence>
<dbReference type="Proteomes" id="UP000199214">
    <property type="component" value="Unassembled WGS sequence"/>
</dbReference>
<dbReference type="InterPro" id="IPR010627">
    <property type="entry name" value="Prepilin_pept_A24_N"/>
</dbReference>
<evidence type="ECO:0000256" key="6">
    <source>
        <dbReference type="ARBA" id="ARBA00022989"/>
    </source>
</evidence>
<keyword evidence="9" id="KW-0378">Hydrolase</keyword>
<feature type="transmembrane region" description="Helical" evidence="10">
    <location>
        <begin position="237"/>
        <end position="257"/>
    </location>
</feature>
<evidence type="ECO:0000256" key="10">
    <source>
        <dbReference type="SAM" id="Phobius"/>
    </source>
</evidence>
<dbReference type="GO" id="GO:0005886">
    <property type="term" value="C:plasma membrane"/>
    <property type="evidence" value="ECO:0007669"/>
    <property type="project" value="UniProtKB-SubCell"/>
</dbReference>
<keyword evidence="9" id="KW-0645">Protease</keyword>
<comment type="similarity">
    <text evidence="2 8">Belongs to the peptidase A24 family.</text>
</comment>
<dbReference type="GO" id="GO:0008168">
    <property type="term" value="F:methyltransferase activity"/>
    <property type="evidence" value="ECO:0007669"/>
    <property type="project" value="UniProtKB-KW"/>
</dbReference>
<keyword evidence="7 10" id="KW-0472">Membrane</keyword>
<feature type="transmembrane region" description="Helical" evidence="10">
    <location>
        <begin position="131"/>
        <end position="148"/>
    </location>
</feature>
<dbReference type="InterPro" id="IPR050882">
    <property type="entry name" value="Prepilin_peptidase/N-MTase"/>
</dbReference>
<reference evidence="14" key="1">
    <citation type="submission" date="2016-10" db="EMBL/GenBank/DDBJ databases">
        <authorList>
            <person name="Varghese N."/>
            <person name="Submissions S."/>
        </authorList>
    </citation>
    <scope>NUCLEOTIDE SEQUENCE [LARGE SCALE GENOMIC DNA]</scope>
    <source>
        <strain evidence="14">JS21-1</strain>
    </source>
</reference>
<proteinExistence type="inferred from homology"/>
<keyword evidence="9 13" id="KW-0489">Methyltransferase</keyword>
<dbReference type="InterPro" id="IPR000045">
    <property type="entry name" value="Prepilin_IV_endopep_pep"/>
</dbReference>